<reference evidence="5" key="1">
    <citation type="journal article" date="2011" name="Genome Res.">
        <title>Phylogeny-wide analysis of social amoeba genomes highlights ancient origins for complex intercellular communication.</title>
        <authorList>
            <person name="Heidel A.J."/>
            <person name="Lawal H.M."/>
            <person name="Felder M."/>
            <person name="Schilde C."/>
            <person name="Helps N.R."/>
            <person name="Tunggal B."/>
            <person name="Rivero F."/>
            <person name="John U."/>
            <person name="Schleicher M."/>
            <person name="Eichinger L."/>
            <person name="Platzer M."/>
            <person name="Noegel A.A."/>
            <person name="Schaap P."/>
            <person name="Gloeckner G."/>
        </authorList>
    </citation>
    <scope>NUCLEOTIDE SEQUENCE [LARGE SCALE GENOMIC DNA]</scope>
    <source>
        <strain evidence="5">SH3</strain>
    </source>
</reference>
<protein>
    <submittedName>
        <fullName evidence="4">Type A von Willebrand factor domain-containing protein</fullName>
    </submittedName>
</protein>
<dbReference type="PANTHER" id="PTHR45737:SF6">
    <property type="entry name" value="VON WILLEBRAND FACTOR A DOMAIN-CONTAINING PROTEIN 5A"/>
    <property type="match status" value="1"/>
</dbReference>
<feature type="region of interest" description="Disordered" evidence="1">
    <location>
        <begin position="688"/>
        <end position="720"/>
    </location>
</feature>
<evidence type="ECO:0000259" key="2">
    <source>
        <dbReference type="PROSITE" id="PS50234"/>
    </source>
</evidence>
<dbReference type="InterPro" id="IPR013694">
    <property type="entry name" value="VIT"/>
</dbReference>
<dbReference type="SUPFAM" id="SSF53300">
    <property type="entry name" value="vWA-like"/>
    <property type="match status" value="1"/>
</dbReference>
<evidence type="ECO:0000256" key="1">
    <source>
        <dbReference type="SAM" id="MobiDB-lite"/>
    </source>
</evidence>
<dbReference type="GeneID" id="14867566"/>
<keyword evidence="5" id="KW-1185">Reference proteome</keyword>
<dbReference type="Pfam" id="PF08487">
    <property type="entry name" value="VIT"/>
    <property type="match status" value="1"/>
</dbReference>
<dbReference type="Pfam" id="PF13768">
    <property type="entry name" value="VWA_3"/>
    <property type="match status" value="1"/>
</dbReference>
<dbReference type="Proteomes" id="UP000007797">
    <property type="component" value="Unassembled WGS sequence"/>
</dbReference>
<dbReference type="InterPro" id="IPR036465">
    <property type="entry name" value="vWFA_dom_sf"/>
</dbReference>
<dbReference type="EMBL" id="GL883026">
    <property type="protein sequence ID" value="EGG15467.1"/>
    <property type="molecule type" value="Genomic_DNA"/>
</dbReference>
<dbReference type="InterPro" id="IPR002035">
    <property type="entry name" value="VWF_A"/>
</dbReference>
<dbReference type="SMART" id="SM00609">
    <property type="entry name" value="VIT"/>
    <property type="match status" value="1"/>
</dbReference>
<organism evidence="4 5">
    <name type="scientific">Cavenderia fasciculata</name>
    <name type="common">Slime mold</name>
    <name type="synonym">Dictyostelium fasciculatum</name>
    <dbReference type="NCBI Taxonomy" id="261658"/>
    <lineage>
        <taxon>Eukaryota</taxon>
        <taxon>Amoebozoa</taxon>
        <taxon>Evosea</taxon>
        <taxon>Eumycetozoa</taxon>
        <taxon>Dictyostelia</taxon>
        <taxon>Acytosteliales</taxon>
        <taxon>Cavenderiaceae</taxon>
        <taxon>Cavenderia</taxon>
    </lineage>
</organism>
<feature type="domain" description="VIT" evidence="3">
    <location>
        <begin position="35"/>
        <end position="163"/>
    </location>
</feature>
<dbReference type="OMA" id="DTEINDC"/>
<evidence type="ECO:0000259" key="3">
    <source>
        <dbReference type="PROSITE" id="PS51468"/>
    </source>
</evidence>
<dbReference type="RefSeq" id="XP_004354209.1">
    <property type="nucleotide sequence ID" value="XM_004354157.1"/>
</dbReference>
<evidence type="ECO:0000313" key="4">
    <source>
        <dbReference type="EMBL" id="EGG15467.1"/>
    </source>
</evidence>
<feature type="region of interest" description="Disordered" evidence="1">
    <location>
        <begin position="642"/>
        <end position="665"/>
    </location>
</feature>
<dbReference type="OrthoDB" id="30900at2759"/>
<dbReference type="SMART" id="SM00327">
    <property type="entry name" value="VWA"/>
    <property type="match status" value="1"/>
</dbReference>
<accession>F4Q9U8</accession>
<dbReference type="Gene3D" id="3.40.50.410">
    <property type="entry name" value="von Willebrand factor, type A domain"/>
    <property type="match status" value="1"/>
</dbReference>
<feature type="compositionally biased region" description="Low complexity" evidence="1">
    <location>
        <begin position="697"/>
        <end position="715"/>
    </location>
</feature>
<dbReference type="PANTHER" id="PTHR45737">
    <property type="entry name" value="VON WILLEBRAND FACTOR A DOMAIN-CONTAINING PROTEIN 5A"/>
    <property type="match status" value="1"/>
</dbReference>
<evidence type="ECO:0000313" key="5">
    <source>
        <dbReference type="Proteomes" id="UP000007797"/>
    </source>
</evidence>
<dbReference type="KEGG" id="dfa:DFA_10306"/>
<gene>
    <name evidence="4" type="ORF">DFA_10306</name>
</gene>
<sequence>MSTVTKNGKALPQPSYQNYFERFNERLGAVGCRCGLSAYGMADNRIKYFALEECVINAKVNDLYSTSIIRQTFLNKLTVPVEASYRIPLPPNTSVTDFVVTYQNQRLQGAIKTKDDAFNTFSDAIANGYQSFLAEVDDSTFVISIGNIPPPSNPMSKELSSDNTVTIETTIQSMLGTQTNDLHYYMHKCFFPTSQYSPNFSLTMNVQVELSSPIQNILVQPYKHNTVIEGNKATITVTKTTSVLATFLLSITPSSNQQKPLYHMEYNPTTKSTALGITFYPQFDHLSIDDIQTKGEFIFLIDCSGSMAGFTIEKAKKTLQILMRSLPTNSYFNIYCFGGTYKSLFQTSVLYDDDNLAAASEYISSIDANMGGTQLISPLKRIYDFETFPNHPRQIFIITDGEIPNRDYVIDFVASKRDVSRIFTVGLGSDVDKALVTGLSNVCGGYYELVTNNATMETQVLSLMARSVEPALTNIKIDWKDLQQKFKDSNNNNNKGEILISPQTPPFKIRTAFNNERLMLYYLIENMNIDLDNPPQHSIQLICDDPCGGKELAMDIDLDWKHANIVKGSVDTNKSNFNSLVASHIISMMEKQNGSPDKIKELGLKYGVVSTQTSYVVVSESGEPVKNTMQKIFVGQTYGGGRGGGIRSGSRGGGMGGGRGGGRGGMPLGGGGIDRGQPMKRMVAPPGAIGRGGPMMSSSTSSSSVHYESEGTSSSTEKHTFSTRDTIMATAKPLQKFIVTPSSLKTDDLLFRLISSQKAVGNWTDQLIGFDKLILAAFESSCKKVVTDQQTYNKVPSDVWTTLLVLVIMNKHYQSKKVQFDLVASKAIKYIKSNLSSFKDDFSFDQLYQQLFTS</sequence>
<dbReference type="AlphaFoldDB" id="F4Q9U8"/>
<feature type="domain" description="VWFA" evidence="2">
    <location>
        <begin position="296"/>
        <end position="468"/>
    </location>
</feature>
<proteinExistence type="predicted"/>
<name>F4Q9U8_CACFS</name>
<dbReference type="PROSITE" id="PS50234">
    <property type="entry name" value="VWFA"/>
    <property type="match status" value="1"/>
</dbReference>
<dbReference type="PROSITE" id="PS51468">
    <property type="entry name" value="VIT"/>
    <property type="match status" value="1"/>
</dbReference>